<dbReference type="SUPFAM" id="SSF51735">
    <property type="entry name" value="NAD(P)-binding Rossmann-fold domains"/>
    <property type="match status" value="1"/>
</dbReference>
<dbReference type="PROSITE" id="PS00061">
    <property type="entry name" value="ADH_SHORT"/>
    <property type="match status" value="1"/>
</dbReference>
<gene>
    <name evidence="3" type="ORF">TPA0598_03_08090</name>
</gene>
<dbReference type="Pfam" id="PF13561">
    <property type="entry name" value="adh_short_C2"/>
    <property type="match status" value="1"/>
</dbReference>
<dbReference type="EMBL" id="BBNO01000003">
    <property type="protein sequence ID" value="GAO08348.1"/>
    <property type="molecule type" value="Genomic_DNA"/>
</dbReference>
<name>A0A0P4R5L9_9ACTN</name>
<organism evidence="3 4">
    <name type="scientific">Streptomyces lydicamycinicus</name>
    <dbReference type="NCBI Taxonomy" id="1546107"/>
    <lineage>
        <taxon>Bacteria</taxon>
        <taxon>Bacillati</taxon>
        <taxon>Actinomycetota</taxon>
        <taxon>Actinomycetes</taxon>
        <taxon>Kitasatosporales</taxon>
        <taxon>Streptomycetaceae</taxon>
        <taxon>Streptomyces</taxon>
    </lineage>
</organism>
<dbReference type="Proteomes" id="UP000048965">
    <property type="component" value="Unassembled WGS sequence"/>
</dbReference>
<proteinExistence type="inferred from homology"/>
<evidence type="ECO:0000313" key="3">
    <source>
        <dbReference type="EMBL" id="GAO08348.1"/>
    </source>
</evidence>
<dbReference type="PRINTS" id="PR00081">
    <property type="entry name" value="GDHRDH"/>
</dbReference>
<dbReference type="OrthoDB" id="4164421at2"/>
<keyword evidence="4" id="KW-1185">Reference proteome</keyword>
<reference evidence="3 4" key="2">
    <citation type="journal article" date="2015" name="Stand. Genomic Sci.">
        <title>Draft genome sequence of marine-derived Streptomyces sp. TP-A0598, a producer of anti-MRSA antibiotic lydicamycins.</title>
        <authorList>
            <person name="Komaki H."/>
            <person name="Ichikawa N."/>
            <person name="Hosoyama A."/>
            <person name="Fujita N."/>
            <person name="Igarashi Y."/>
        </authorList>
    </citation>
    <scope>NUCLEOTIDE SEQUENCE [LARGE SCALE GENOMIC DNA]</scope>
    <source>
        <strain evidence="3 4">NBRC 110027</strain>
    </source>
</reference>
<dbReference type="AlphaFoldDB" id="A0A0P4R5L9"/>
<dbReference type="Gene3D" id="3.40.50.720">
    <property type="entry name" value="NAD(P)-binding Rossmann-like Domain"/>
    <property type="match status" value="1"/>
</dbReference>
<comment type="similarity">
    <text evidence="1">Belongs to the short-chain dehydrogenases/reductases (SDR) family.</text>
</comment>
<protein>
    <submittedName>
        <fullName evidence="3">Oxidoreductase</fullName>
    </submittedName>
</protein>
<dbReference type="PANTHER" id="PTHR42760">
    <property type="entry name" value="SHORT-CHAIN DEHYDROGENASES/REDUCTASES FAMILY MEMBER"/>
    <property type="match status" value="1"/>
</dbReference>
<dbReference type="InterPro" id="IPR036291">
    <property type="entry name" value="NAD(P)-bd_dom_sf"/>
</dbReference>
<evidence type="ECO:0000256" key="1">
    <source>
        <dbReference type="ARBA" id="ARBA00006484"/>
    </source>
</evidence>
<dbReference type="PANTHER" id="PTHR42760:SF133">
    <property type="entry name" value="3-OXOACYL-[ACYL-CARRIER-PROTEIN] REDUCTASE"/>
    <property type="match status" value="1"/>
</dbReference>
<dbReference type="RefSeq" id="WP_042153578.1">
    <property type="nucleotide sequence ID" value="NZ_BBNO01000003.1"/>
</dbReference>
<evidence type="ECO:0000313" key="4">
    <source>
        <dbReference type="Proteomes" id="UP000048965"/>
    </source>
</evidence>
<accession>A0A0P4R5L9</accession>
<keyword evidence="2" id="KW-0560">Oxidoreductase</keyword>
<reference evidence="4" key="1">
    <citation type="submission" date="2014-09" db="EMBL/GenBank/DDBJ databases">
        <title>Whole genome shotgun sequence of Streptomyces sp. NBRC 110027.</title>
        <authorList>
            <person name="Komaki H."/>
            <person name="Ichikawa N."/>
            <person name="Katano-Makiyama Y."/>
            <person name="Hosoyama A."/>
            <person name="Hashimoto M."/>
            <person name="Uohara A."/>
            <person name="Kitahashi Y."/>
            <person name="Ohji S."/>
            <person name="Kimura A."/>
            <person name="Yamazoe A."/>
            <person name="Igarashi Y."/>
            <person name="Fujita N."/>
        </authorList>
    </citation>
    <scope>NUCLEOTIDE SEQUENCE [LARGE SCALE GENOMIC DNA]</scope>
    <source>
        <strain evidence="4">NBRC 110027</strain>
    </source>
</reference>
<evidence type="ECO:0000256" key="2">
    <source>
        <dbReference type="ARBA" id="ARBA00023002"/>
    </source>
</evidence>
<comment type="caution">
    <text evidence="3">The sequence shown here is derived from an EMBL/GenBank/DDBJ whole genome shotgun (WGS) entry which is preliminary data.</text>
</comment>
<sequence>MTTVEEHAEAPLAVVTGASGALGAAIHQQLASTGWRVVATHHTRPPQAPPAPGTAWVRFDAADDTSTTALRQAVESQHGALKAVFACVGAPSTKHPVSQTPAADFEAVYQANVLSLVRTWHAVADRARRDHASVLAVGSDAGRAARAGNGPYSTAKAALESLVSTLAKEELPHGVSVNLLAPSLIDSPLAQQVMALKGVTDLEMYYRELPWGRPLRLDEVAAACIELATAPQWAYATGQTYPLGAAP</sequence>
<dbReference type="CDD" id="cd05233">
    <property type="entry name" value="SDR_c"/>
    <property type="match status" value="1"/>
</dbReference>
<dbReference type="InterPro" id="IPR002347">
    <property type="entry name" value="SDR_fam"/>
</dbReference>
<dbReference type="InterPro" id="IPR020904">
    <property type="entry name" value="Sc_DH/Rdtase_CS"/>
</dbReference>
<dbReference type="GO" id="GO:0016616">
    <property type="term" value="F:oxidoreductase activity, acting on the CH-OH group of donors, NAD or NADP as acceptor"/>
    <property type="evidence" value="ECO:0007669"/>
    <property type="project" value="TreeGrafter"/>
</dbReference>